<protein>
    <recommendedName>
        <fullName evidence="5">ESPR domain-containing protein</fullName>
    </recommendedName>
</protein>
<name>A0A3G8H5Z0_9BURK</name>
<evidence type="ECO:0000256" key="1">
    <source>
        <dbReference type="SAM" id="MobiDB-lite"/>
    </source>
</evidence>
<evidence type="ECO:0008006" key="5">
    <source>
        <dbReference type="Google" id="ProtNLM"/>
    </source>
</evidence>
<organism evidence="3 4">
    <name type="scientific">Cupriavidus pauculus</name>
    <dbReference type="NCBI Taxonomy" id="82633"/>
    <lineage>
        <taxon>Bacteria</taxon>
        <taxon>Pseudomonadati</taxon>
        <taxon>Pseudomonadota</taxon>
        <taxon>Betaproteobacteria</taxon>
        <taxon>Burkholderiales</taxon>
        <taxon>Burkholderiaceae</taxon>
        <taxon>Cupriavidus</taxon>
    </lineage>
</organism>
<accession>A0A3G8H5Z0</accession>
<dbReference type="RefSeq" id="WP_124685606.1">
    <property type="nucleotide sequence ID" value="NZ_CP033970.1"/>
</dbReference>
<proteinExistence type="predicted"/>
<sequence length="74" mass="8044">MKNPWLKKNPMLSLWLSGANAVAGAARGRATSEARRQTALASTAFTNAAIDAWTAALTPPKPRKKRKASRRAKR</sequence>
<gene>
    <name evidence="3" type="ORF">EHF44_20775</name>
</gene>
<feature type="region of interest" description="Disordered" evidence="1">
    <location>
        <begin position="55"/>
        <end position="74"/>
    </location>
</feature>
<dbReference type="EMBL" id="CP033970">
    <property type="protein sequence ID" value="AZG15874.1"/>
    <property type="molecule type" value="Genomic_DNA"/>
</dbReference>
<feature type="compositionally biased region" description="Basic residues" evidence="1">
    <location>
        <begin position="61"/>
        <end position="74"/>
    </location>
</feature>
<evidence type="ECO:0000256" key="2">
    <source>
        <dbReference type="SAM" id="SignalP"/>
    </source>
</evidence>
<evidence type="ECO:0000313" key="4">
    <source>
        <dbReference type="Proteomes" id="UP000270411"/>
    </source>
</evidence>
<reference evidence="4" key="1">
    <citation type="submission" date="2018-11" db="EMBL/GenBank/DDBJ databases">
        <title>FDA dAtabase for Regulatory Grade micrObial Sequences (FDA-ARGOS): Supporting development and validation of Infectious Disease Dx tests.</title>
        <authorList>
            <person name="Goldberg B."/>
            <person name="Campos J."/>
            <person name="Tallon L."/>
            <person name="Sadzewicz L."/>
            <person name="Zhao X."/>
            <person name="Vavikolanu K."/>
            <person name="Mehta A."/>
            <person name="Aluvathingal J."/>
            <person name="Nadendla S."/>
            <person name="Geyer C."/>
            <person name="Nandy P."/>
            <person name="Yan Y."/>
            <person name="Sichtig H."/>
        </authorList>
    </citation>
    <scope>NUCLEOTIDE SEQUENCE [LARGE SCALE GENOMIC DNA]</scope>
    <source>
        <strain evidence="4">FDAARGOS_614</strain>
    </source>
</reference>
<dbReference type="KEGG" id="cpau:EHF44_20775"/>
<dbReference type="AlphaFoldDB" id="A0A3G8H5Z0"/>
<feature type="signal peptide" evidence="2">
    <location>
        <begin position="1"/>
        <end position="21"/>
    </location>
</feature>
<feature type="chain" id="PRO_5018223823" description="ESPR domain-containing protein" evidence="2">
    <location>
        <begin position="22"/>
        <end position="74"/>
    </location>
</feature>
<keyword evidence="2" id="KW-0732">Signal</keyword>
<dbReference type="Proteomes" id="UP000270411">
    <property type="component" value="Chromosome 2"/>
</dbReference>
<evidence type="ECO:0000313" key="3">
    <source>
        <dbReference type="EMBL" id="AZG15874.1"/>
    </source>
</evidence>